<sequence>MIGRSGVTAPTIGATRLQHLEDALAAVDVTLTEEEVTRLEQPYRSHAVVGHN</sequence>
<dbReference type="AlphaFoldDB" id="A0A2T8FD46"/>
<evidence type="ECO:0008006" key="3">
    <source>
        <dbReference type="Google" id="ProtNLM"/>
    </source>
</evidence>
<protein>
    <recommendedName>
        <fullName evidence="3">NADP-dependent oxidoreductase domain-containing protein</fullName>
    </recommendedName>
</protein>
<reference evidence="1 2" key="1">
    <citation type="submission" date="2018-04" db="EMBL/GenBank/DDBJ databases">
        <title>Genome of Nocardioides gansuensis WSJ-1.</title>
        <authorList>
            <person name="Wu S."/>
            <person name="Wang G."/>
        </authorList>
    </citation>
    <scope>NUCLEOTIDE SEQUENCE [LARGE SCALE GENOMIC DNA]</scope>
    <source>
        <strain evidence="1 2">WSJ-1</strain>
    </source>
</reference>
<dbReference type="Gene3D" id="3.20.20.100">
    <property type="entry name" value="NADP-dependent oxidoreductase domain"/>
    <property type="match status" value="1"/>
</dbReference>
<comment type="caution">
    <text evidence="1">The sequence shown here is derived from an EMBL/GenBank/DDBJ whole genome shotgun (WGS) entry which is preliminary data.</text>
</comment>
<dbReference type="InterPro" id="IPR036812">
    <property type="entry name" value="NAD(P)_OxRdtase_dom_sf"/>
</dbReference>
<organism evidence="1 2">
    <name type="scientific">Nocardioides gansuensis</name>
    <dbReference type="NCBI Taxonomy" id="2138300"/>
    <lineage>
        <taxon>Bacteria</taxon>
        <taxon>Bacillati</taxon>
        <taxon>Actinomycetota</taxon>
        <taxon>Actinomycetes</taxon>
        <taxon>Propionibacteriales</taxon>
        <taxon>Nocardioidaceae</taxon>
        <taxon>Nocardioides</taxon>
    </lineage>
</organism>
<name>A0A2T8FD46_9ACTN</name>
<gene>
    <name evidence="1" type="ORF">DDE18_04640</name>
</gene>
<proteinExistence type="predicted"/>
<dbReference type="EMBL" id="QDGZ01000002">
    <property type="protein sequence ID" value="PVG83623.1"/>
    <property type="molecule type" value="Genomic_DNA"/>
</dbReference>
<dbReference type="Proteomes" id="UP000246018">
    <property type="component" value="Unassembled WGS sequence"/>
</dbReference>
<evidence type="ECO:0000313" key="1">
    <source>
        <dbReference type="EMBL" id="PVG83623.1"/>
    </source>
</evidence>
<evidence type="ECO:0000313" key="2">
    <source>
        <dbReference type="Proteomes" id="UP000246018"/>
    </source>
</evidence>
<keyword evidence="2" id="KW-1185">Reference proteome</keyword>
<accession>A0A2T8FD46</accession>
<dbReference type="SUPFAM" id="SSF51430">
    <property type="entry name" value="NAD(P)-linked oxidoreductase"/>
    <property type="match status" value="1"/>
</dbReference>